<name>A0A7U9HAV3_STRLI</name>
<evidence type="ECO:0000313" key="3">
    <source>
        <dbReference type="Proteomes" id="UP000014062"/>
    </source>
</evidence>
<proteinExistence type="predicted"/>
<organism evidence="2 3">
    <name type="scientific">Streptomyces lividans 1326</name>
    <dbReference type="NCBI Taxonomy" id="1200984"/>
    <lineage>
        <taxon>Bacteria</taxon>
        <taxon>Bacillati</taxon>
        <taxon>Actinomycetota</taxon>
        <taxon>Actinomycetes</taxon>
        <taxon>Kitasatosporales</taxon>
        <taxon>Streptomycetaceae</taxon>
        <taxon>Streptomyces</taxon>
    </lineage>
</organism>
<reference evidence="3" key="1">
    <citation type="journal article" date="2013" name="Genome Biol. Evol.">
        <title>The genome sequence of Streptomyces lividans 66 reveals a novel tRNA-dependent peptide biosynthetic system within a metal-related genomic island.</title>
        <authorList>
            <person name="Cruz-Morales P."/>
            <person name="Vijgenboom E."/>
            <person name="Iruegas-Bocardo F."/>
            <person name="Girard G."/>
            <person name="Yanez-Guerra L.A."/>
            <person name="Ramos-Aboites H.E."/>
            <person name="Pernodet J.L."/>
            <person name="Anne J."/>
            <person name="van Wezel G.P."/>
            <person name="Barona-Gomez F."/>
        </authorList>
    </citation>
    <scope>NUCLEOTIDE SEQUENCE [LARGE SCALE GENOMIC DNA]</scope>
    <source>
        <strain evidence="3">1326</strain>
    </source>
</reference>
<dbReference type="AlphaFoldDB" id="A0A7U9HAV3"/>
<evidence type="ECO:0000256" key="1">
    <source>
        <dbReference type="SAM" id="MobiDB-lite"/>
    </source>
</evidence>
<dbReference type="Proteomes" id="UP000014062">
    <property type="component" value="Chromosome"/>
</dbReference>
<dbReference type="EMBL" id="CM001889">
    <property type="protein sequence ID" value="EOY46031.1"/>
    <property type="molecule type" value="Genomic_DNA"/>
</dbReference>
<sequence length="119" mass="12073">MGAGVRGRGSPSGYLGGDAGAGEGHDPVVRPPRGNADAANASVSPCPASWRSAAADCAMKYEVPQPMIATRSPAAGSAAAWRAASAAARVQHAGWLLGSSSTSVMPHTPRIRIDCFCKR</sequence>
<evidence type="ECO:0000313" key="2">
    <source>
        <dbReference type="EMBL" id="EOY46031.1"/>
    </source>
</evidence>
<accession>A0A7U9HAV3</accession>
<gene>
    <name evidence="2" type="ORF">SLI_1314</name>
</gene>
<protein>
    <submittedName>
        <fullName evidence="2">Uncharacterized protein</fullName>
    </submittedName>
</protein>
<feature type="region of interest" description="Disordered" evidence="1">
    <location>
        <begin position="1"/>
        <end position="46"/>
    </location>
</feature>